<dbReference type="EMBL" id="JBEPCU010000472">
    <property type="protein sequence ID" value="MER6980017.1"/>
    <property type="molecule type" value="Genomic_DNA"/>
</dbReference>
<evidence type="ECO:0000313" key="3">
    <source>
        <dbReference type="Proteomes" id="UP001458415"/>
    </source>
</evidence>
<protein>
    <submittedName>
        <fullName evidence="2">Uncharacterized protein</fullName>
    </submittedName>
</protein>
<sequence>MKPTRVSWGRCLAHGLISGTIAFTLLCLGIVLLPVGDGASALLMYASLVLTPALVARRLVPRPVRQLRPERESAGAVPKTPQRRMAAHAAEQAVTSYGELLRLHPYSPRPSDDPDDLAHYQLALEAYEEARQSPPGRVPAILERGRSALERLDVAARAAGSGAQWIHGCGRTRVRAPRPAPGGPALLVFETDQEQGVYSVFVPRPTRRREPLKGVCGGGLTRGQVLLPPQRGAHTQLEVWADGPWRLTLRPAAETRRLCWNAPLRGRGIETVVKTGGSRVVEFEHHGDDGFRIQTVTRSFDSGRLLADGRGAARLTVAVPDRCLLRIETTGRWTLRDPGT</sequence>
<gene>
    <name evidence="2" type="ORF">ABT317_24360</name>
</gene>
<keyword evidence="1" id="KW-1133">Transmembrane helix</keyword>
<keyword evidence="3" id="KW-1185">Reference proteome</keyword>
<evidence type="ECO:0000256" key="1">
    <source>
        <dbReference type="SAM" id="Phobius"/>
    </source>
</evidence>
<organism evidence="2 3">
    <name type="scientific">Streptomyces carpinensis</name>
    <dbReference type="NCBI Taxonomy" id="66369"/>
    <lineage>
        <taxon>Bacteria</taxon>
        <taxon>Bacillati</taxon>
        <taxon>Actinomycetota</taxon>
        <taxon>Actinomycetes</taxon>
        <taxon>Kitasatosporales</taxon>
        <taxon>Streptomycetaceae</taxon>
        <taxon>Streptomyces</taxon>
    </lineage>
</organism>
<keyword evidence="1" id="KW-0812">Transmembrane</keyword>
<comment type="caution">
    <text evidence="2">The sequence shown here is derived from an EMBL/GenBank/DDBJ whole genome shotgun (WGS) entry which is preliminary data.</text>
</comment>
<reference evidence="2 3" key="1">
    <citation type="submission" date="2024-06" db="EMBL/GenBank/DDBJ databases">
        <title>The Natural Products Discovery Center: Release of the First 8490 Sequenced Strains for Exploring Actinobacteria Biosynthetic Diversity.</title>
        <authorList>
            <person name="Kalkreuter E."/>
            <person name="Kautsar S.A."/>
            <person name="Yang D."/>
            <person name="Bader C.D."/>
            <person name="Teijaro C.N."/>
            <person name="Fluegel L."/>
            <person name="Davis C.M."/>
            <person name="Simpson J.R."/>
            <person name="Lauterbach L."/>
            <person name="Steele A.D."/>
            <person name="Gui C."/>
            <person name="Meng S."/>
            <person name="Li G."/>
            <person name="Viehrig K."/>
            <person name="Ye F."/>
            <person name="Su P."/>
            <person name="Kiefer A.F."/>
            <person name="Nichols A."/>
            <person name="Cepeda A.J."/>
            <person name="Yan W."/>
            <person name="Fan B."/>
            <person name="Jiang Y."/>
            <person name="Adhikari A."/>
            <person name="Zheng C.-J."/>
            <person name="Schuster L."/>
            <person name="Cowan T.M."/>
            <person name="Smanski M.J."/>
            <person name="Chevrette M.G."/>
            <person name="De Carvalho L.P.S."/>
            <person name="Shen B."/>
        </authorList>
    </citation>
    <scope>NUCLEOTIDE SEQUENCE [LARGE SCALE GENOMIC DNA]</scope>
    <source>
        <strain evidence="2 3">NPDC000634</strain>
    </source>
</reference>
<dbReference type="Proteomes" id="UP001458415">
    <property type="component" value="Unassembled WGS sequence"/>
</dbReference>
<name>A0ABV1W8R5_9ACTN</name>
<keyword evidence="1" id="KW-0472">Membrane</keyword>
<proteinExistence type="predicted"/>
<accession>A0ABV1W8R5</accession>
<evidence type="ECO:0000313" key="2">
    <source>
        <dbReference type="EMBL" id="MER6980017.1"/>
    </source>
</evidence>
<feature type="transmembrane region" description="Helical" evidence="1">
    <location>
        <begin position="12"/>
        <end position="33"/>
    </location>
</feature>